<dbReference type="Pfam" id="PF16837">
    <property type="entry name" value="SF3A3"/>
    <property type="match status" value="1"/>
</dbReference>
<organism evidence="10 11">
    <name type="scientific">Tieghemiomyces parasiticus</name>
    <dbReference type="NCBI Taxonomy" id="78921"/>
    <lineage>
        <taxon>Eukaryota</taxon>
        <taxon>Fungi</taxon>
        <taxon>Fungi incertae sedis</taxon>
        <taxon>Zoopagomycota</taxon>
        <taxon>Kickxellomycotina</taxon>
        <taxon>Dimargaritomycetes</taxon>
        <taxon>Dimargaritales</taxon>
        <taxon>Dimargaritaceae</taxon>
        <taxon>Tieghemiomyces</taxon>
    </lineage>
</organism>
<sequence>MDNPIETQRHRHEEIERTEQAIVQQYLAETSTAKHKLNRDHAVRRYIDRIHALSQELQEAYDDRDGSLAQAVKRIEGPSEFDEFYRQLEDVLAYHKQYPNEIVEPMEVMFTREAEEAERQDAAEETVADRIFSGEEGVGRYLDLHEQHEQYANLKDVPKLDYLAYLGELDNFAAIPRASKNQAYRDYLASLQTYLEDYFTRALPLFDVAGCRSAAATDFDTRWTEHRVRGWETSEADQLQELFPLYCLACRKQYSKQTVYDAHLKSRKHQKAAKALEQTGQRADDPAAVRQAQRATLAELDAKDRAVAWQEYLIAKYLEALGEKREDTRANVERKQALTEEERNAEVQEEDVDVDQYESDDNEPIYNPLKLPLGWDGKPIPYWLYKLHGLSHNYDCEICGDYTYRGRKDFDRHFTEWRHVHGLRCLGIPPGDRAFIGITRIEDAVRLWDKMKAGRKSEKNQTEHIEEFEDSEGNVFSKKTYEDLKRQGLI</sequence>
<evidence type="ECO:0000256" key="2">
    <source>
        <dbReference type="ARBA" id="ARBA00008776"/>
    </source>
</evidence>
<evidence type="ECO:0000256" key="1">
    <source>
        <dbReference type="ARBA" id="ARBA00004123"/>
    </source>
</evidence>
<dbReference type="InterPro" id="IPR036236">
    <property type="entry name" value="Znf_C2H2_sf"/>
</dbReference>
<comment type="similarity">
    <text evidence="2">Belongs to the SF3A3 family.</text>
</comment>
<accession>A0A9W8DZ25</accession>
<evidence type="ECO:0000256" key="3">
    <source>
        <dbReference type="ARBA" id="ARBA00022553"/>
    </source>
</evidence>
<dbReference type="Pfam" id="PF12171">
    <property type="entry name" value="zf-C2H2_jaz"/>
    <property type="match status" value="1"/>
</dbReference>
<gene>
    <name evidence="10" type="primary">sap61_1</name>
    <name evidence="10" type="ORF">IWQ60_005230</name>
</gene>
<evidence type="ECO:0000313" key="10">
    <source>
        <dbReference type="EMBL" id="KAJ1924388.1"/>
    </source>
</evidence>
<dbReference type="InterPro" id="IPR003604">
    <property type="entry name" value="Matrin/U1-like-C_Znf_C2H2"/>
</dbReference>
<feature type="compositionally biased region" description="Basic and acidic residues" evidence="8">
    <location>
        <begin position="328"/>
        <end position="346"/>
    </location>
</feature>
<proteinExistence type="inferred from homology"/>
<evidence type="ECO:0000259" key="9">
    <source>
        <dbReference type="PROSITE" id="PS50171"/>
    </source>
</evidence>
<dbReference type="InterPro" id="IPR013087">
    <property type="entry name" value="Znf_C2H2_type"/>
</dbReference>
<dbReference type="Proteomes" id="UP001150569">
    <property type="component" value="Unassembled WGS sequence"/>
</dbReference>
<comment type="caution">
    <text evidence="10">The sequence shown here is derived from an EMBL/GenBank/DDBJ whole genome shotgun (WGS) entry which is preliminary data.</text>
</comment>
<protein>
    <submittedName>
        <fullName evidence="10">Pre-mRNA-splicing factor sap61</fullName>
        <ecNumber evidence="10">6.5.1.1</ecNumber>
    </submittedName>
</protein>
<dbReference type="PROSITE" id="PS50171">
    <property type="entry name" value="ZF_MATRIN"/>
    <property type="match status" value="1"/>
</dbReference>
<dbReference type="EMBL" id="JANBPT010000276">
    <property type="protein sequence ID" value="KAJ1924388.1"/>
    <property type="molecule type" value="Genomic_DNA"/>
</dbReference>
<keyword evidence="10" id="KW-0436">Ligase</keyword>
<dbReference type="Pfam" id="PF11931">
    <property type="entry name" value="SF3a60_Prp9_C"/>
    <property type="match status" value="1"/>
</dbReference>
<dbReference type="InterPro" id="IPR000690">
    <property type="entry name" value="Matrin/U1-C_Znf_C2H2"/>
</dbReference>
<keyword evidence="5" id="KW-0863">Zinc-finger</keyword>
<dbReference type="GO" id="GO:0005681">
    <property type="term" value="C:spliceosomal complex"/>
    <property type="evidence" value="ECO:0007669"/>
    <property type="project" value="InterPro"/>
</dbReference>
<dbReference type="InterPro" id="IPR021966">
    <property type="entry name" value="SF3a60_bindingd"/>
</dbReference>
<keyword evidence="7" id="KW-0539">Nucleus</keyword>
<dbReference type="InterPro" id="IPR022755">
    <property type="entry name" value="Znf_C2H2_jaz"/>
</dbReference>
<dbReference type="PANTHER" id="PTHR12786:SF2">
    <property type="entry name" value="SPLICING FACTOR 3A SUBUNIT 3"/>
    <property type="match status" value="1"/>
</dbReference>
<evidence type="ECO:0000256" key="7">
    <source>
        <dbReference type="ARBA" id="ARBA00023242"/>
    </source>
</evidence>
<dbReference type="GO" id="GO:0000398">
    <property type="term" value="P:mRNA splicing, via spliceosome"/>
    <property type="evidence" value="ECO:0007669"/>
    <property type="project" value="InterPro"/>
</dbReference>
<feature type="compositionally biased region" description="Acidic residues" evidence="8">
    <location>
        <begin position="347"/>
        <end position="359"/>
    </location>
</feature>
<keyword evidence="3" id="KW-0597">Phosphoprotein</keyword>
<dbReference type="GO" id="GO:0003910">
    <property type="term" value="F:DNA ligase (ATP) activity"/>
    <property type="evidence" value="ECO:0007669"/>
    <property type="project" value="UniProtKB-EC"/>
</dbReference>
<dbReference type="SMART" id="SM00355">
    <property type="entry name" value="ZnF_C2H2"/>
    <property type="match status" value="2"/>
</dbReference>
<dbReference type="GO" id="GO:0003723">
    <property type="term" value="F:RNA binding"/>
    <property type="evidence" value="ECO:0007669"/>
    <property type="project" value="InterPro"/>
</dbReference>
<dbReference type="AlphaFoldDB" id="A0A9W8DZ25"/>
<evidence type="ECO:0000256" key="6">
    <source>
        <dbReference type="ARBA" id="ARBA00022833"/>
    </source>
</evidence>
<name>A0A9W8DZ25_9FUNG</name>
<dbReference type="InterPro" id="IPR051421">
    <property type="entry name" value="RNA_Proc_DNA_Dmg_Regulator"/>
</dbReference>
<dbReference type="Gene3D" id="3.30.160.60">
    <property type="entry name" value="Classic Zinc Finger"/>
    <property type="match status" value="1"/>
</dbReference>
<dbReference type="PANTHER" id="PTHR12786">
    <property type="entry name" value="SPLICING FACTOR SF3A-RELATED"/>
    <property type="match status" value="1"/>
</dbReference>
<reference evidence="10" key="1">
    <citation type="submission" date="2022-07" db="EMBL/GenBank/DDBJ databases">
        <title>Phylogenomic reconstructions and comparative analyses of Kickxellomycotina fungi.</title>
        <authorList>
            <person name="Reynolds N.K."/>
            <person name="Stajich J.E."/>
            <person name="Barry K."/>
            <person name="Grigoriev I.V."/>
            <person name="Crous P."/>
            <person name="Smith M.E."/>
        </authorList>
    </citation>
    <scope>NUCLEOTIDE SEQUENCE</scope>
    <source>
        <strain evidence="10">RSA 861</strain>
    </source>
</reference>
<dbReference type="InterPro" id="IPR024598">
    <property type="entry name" value="SF3a60/Prp9_C"/>
</dbReference>
<dbReference type="InterPro" id="IPR031774">
    <property type="entry name" value="SF3A3_dom"/>
</dbReference>
<dbReference type="GO" id="GO:0008270">
    <property type="term" value="F:zinc ion binding"/>
    <property type="evidence" value="ECO:0007669"/>
    <property type="project" value="UniProtKB-KW"/>
</dbReference>
<evidence type="ECO:0000256" key="5">
    <source>
        <dbReference type="ARBA" id="ARBA00022771"/>
    </source>
</evidence>
<evidence type="ECO:0000256" key="4">
    <source>
        <dbReference type="ARBA" id="ARBA00022723"/>
    </source>
</evidence>
<evidence type="ECO:0000256" key="8">
    <source>
        <dbReference type="SAM" id="MobiDB-lite"/>
    </source>
</evidence>
<dbReference type="SUPFAM" id="SSF57667">
    <property type="entry name" value="beta-beta-alpha zinc fingers"/>
    <property type="match status" value="1"/>
</dbReference>
<evidence type="ECO:0000313" key="11">
    <source>
        <dbReference type="Proteomes" id="UP001150569"/>
    </source>
</evidence>
<feature type="region of interest" description="Disordered" evidence="8">
    <location>
        <begin position="328"/>
        <end position="359"/>
    </location>
</feature>
<dbReference type="OrthoDB" id="2160351at2759"/>
<keyword evidence="4" id="KW-0479">Metal-binding</keyword>
<keyword evidence="11" id="KW-1185">Reference proteome</keyword>
<dbReference type="EC" id="6.5.1.1" evidence="10"/>
<dbReference type="PROSITE" id="PS00028">
    <property type="entry name" value="ZINC_FINGER_C2H2_1"/>
    <property type="match status" value="1"/>
</dbReference>
<dbReference type="SMART" id="SM00451">
    <property type="entry name" value="ZnF_U1"/>
    <property type="match status" value="1"/>
</dbReference>
<feature type="domain" description="Matrin-type" evidence="9">
    <location>
        <begin position="394"/>
        <end position="425"/>
    </location>
</feature>
<dbReference type="Pfam" id="PF12108">
    <property type="entry name" value="SF3a60_bindingd"/>
    <property type="match status" value="1"/>
</dbReference>
<comment type="subcellular location">
    <subcellularLocation>
        <location evidence="1">Nucleus</location>
    </subcellularLocation>
</comment>
<keyword evidence="6" id="KW-0862">Zinc</keyword>